<dbReference type="InterPro" id="IPR050079">
    <property type="entry name" value="DEAD_box_RNA_helicase"/>
</dbReference>
<evidence type="ECO:0000259" key="15">
    <source>
        <dbReference type="PROSITE" id="PS51195"/>
    </source>
</evidence>
<protein>
    <recommendedName>
        <fullName evidence="9">DEAD-box ATP-dependent RNA helicase RhpA</fullName>
        <ecNumber evidence="1">3.6.4.13</ecNumber>
    </recommendedName>
</protein>
<dbReference type="SMART" id="SM00487">
    <property type="entry name" value="DEXDc"/>
    <property type="match status" value="1"/>
</dbReference>
<dbReference type="PROSITE" id="PS51195">
    <property type="entry name" value="Q_MOTIF"/>
    <property type="match status" value="1"/>
</dbReference>
<dbReference type="EMBL" id="CP011452">
    <property type="protein sequence ID" value="AKH41245.1"/>
    <property type="molecule type" value="Genomic_DNA"/>
</dbReference>
<dbReference type="PATRIC" id="fig|1267766.3.peg.183"/>
<reference evidence="16" key="1">
    <citation type="submission" date="2015-05" db="EMBL/GenBank/DDBJ databases">
        <title>The complete genome of Altererythrobacter atlanticus strain 26DY36.</title>
        <authorList>
            <person name="Wu Y.-H."/>
            <person name="Cheng H."/>
            <person name="Wu X.-W."/>
        </authorList>
    </citation>
    <scope>NUCLEOTIDE SEQUENCE [LARGE SCALE GENOMIC DNA]</scope>
    <source>
        <strain evidence="16">26DY36</strain>
    </source>
</reference>
<dbReference type="PROSITE" id="PS51194">
    <property type="entry name" value="HELICASE_CTER"/>
    <property type="match status" value="1"/>
</dbReference>
<feature type="region of interest" description="Disordered" evidence="12">
    <location>
        <begin position="397"/>
        <end position="488"/>
    </location>
</feature>
<organism evidence="16 17">
    <name type="scientific">Croceibacterium atlanticum</name>
    <dbReference type="NCBI Taxonomy" id="1267766"/>
    <lineage>
        <taxon>Bacteria</taxon>
        <taxon>Pseudomonadati</taxon>
        <taxon>Pseudomonadota</taxon>
        <taxon>Alphaproteobacteria</taxon>
        <taxon>Sphingomonadales</taxon>
        <taxon>Erythrobacteraceae</taxon>
        <taxon>Croceibacterium</taxon>
    </lineage>
</organism>
<keyword evidence="17" id="KW-1185">Reference proteome</keyword>
<evidence type="ECO:0000313" key="17">
    <source>
        <dbReference type="Proteomes" id="UP000034392"/>
    </source>
</evidence>
<dbReference type="FunFam" id="3.40.50.300:FF:000108">
    <property type="entry name" value="ATP-dependent RNA helicase RhlE"/>
    <property type="match status" value="1"/>
</dbReference>
<evidence type="ECO:0000256" key="8">
    <source>
        <dbReference type="ARBA" id="ARBA00047984"/>
    </source>
</evidence>
<dbReference type="EC" id="3.6.4.13" evidence="1"/>
<feature type="domain" description="Helicase ATP-binding" evidence="13">
    <location>
        <begin position="56"/>
        <end position="229"/>
    </location>
</feature>
<dbReference type="Proteomes" id="UP000034392">
    <property type="component" value="Chromosome"/>
</dbReference>
<feature type="domain" description="Helicase C-terminal" evidence="14">
    <location>
        <begin position="256"/>
        <end position="400"/>
    </location>
</feature>
<dbReference type="GO" id="GO:0005524">
    <property type="term" value="F:ATP binding"/>
    <property type="evidence" value="ECO:0007669"/>
    <property type="project" value="UniProtKB-KW"/>
</dbReference>
<dbReference type="InterPro" id="IPR014001">
    <property type="entry name" value="Helicase_ATP-bd"/>
</dbReference>
<evidence type="ECO:0000256" key="3">
    <source>
        <dbReference type="ARBA" id="ARBA00022741"/>
    </source>
</evidence>
<evidence type="ECO:0000313" key="16">
    <source>
        <dbReference type="EMBL" id="AKH41245.1"/>
    </source>
</evidence>
<keyword evidence="5 11" id="KW-0347">Helicase</keyword>
<sequence>MAVPYGAVPEAAGSPAPDPDIAHHMNFADLGLSDELLQAVEAAGYTEPTPIQAQAIPQVHMMKDLIAIAQTGTGKTASFVLPMIDILAAGRRRARMPRSLILAPTRELAMQVAENFEKYGVNHDLKMALLIGGVQMGDQVKALDEGVDVLIATPGRLMDLFERGKILLTGCELLVIDEADRMLDMGFIPDIESICEKLPTNRQTLLFSATMPGPIKKLADRFLTNPKYIEVARPATANINIAQFKVKVTPRKKREALRQLLRTDDVHTAIVFANRKTTVRDLNKSLKRHGFATGEIHGDMDQSSRMAELALFKSGEINILVASDVAARGLDVKGVSHVFNFDTPWHPDDYVHRIGRTGRAGAKGRAFTFVTPEDAEAIANVEKLTGIEIPVFEFADGDGKEQESDKAPAESKPVADKPKRSRSRKSESKSDDTPRAGERAEPKAKAEAKPRREARKPRRTEPAQEAAQPGKPGEWNGPIPDFLNISAG</sequence>
<evidence type="ECO:0000256" key="6">
    <source>
        <dbReference type="ARBA" id="ARBA00022840"/>
    </source>
</evidence>
<dbReference type="PROSITE" id="PS00039">
    <property type="entry name" value="DEAD_ATP_HELICASE"/>
    <property type="match status" value="1"/>
</dbReference>
<dbReference type="GO" id="GO:0003676">
    <property type="term" value="F:nucleic acid binding"/>
    <property type="evidence" value="ECO:0007669"/>
    <property type="project" value="InterPro"/>
</dbReference>
<dbReference type="PANTHER" id="PTHR47959">
    <property type="entry name" value="ATP-DEPENDENT RNA HELICASE RHLE-RELATED"/>
    <property type="match status" value="1"/>
</dbReference>
<dbReference type="Pfam" id="PF00271">
    <property type="entry name" value="Helicase_C"/>
    <property type="match status" value="1"/>
</dbReference>
<dbReference type="AlphaFoldDB" id="A0A0F7KQZ5"/>
<feature type="domain" description="DEAD-box RNA helicase Q" evidence="15">
    <location>
        <begin position="25"/>
        <end position="53"/>
    </location>
</feature>
<dbReference type="GO" id="GO:0009266">
    <property type="term" value="P:response to temperature stimulus"/>
    <property type="evidence" value="ECO:0007669"/>
    <property type="project" value="UniProtKB-ARBA"/>
</dbReference>
<evidence type="ECO:0000256" key="4">
    <source>
        <dbReference type="ARBA" id="ARBA00022801"/>
    </source>
</evidence>
<evidence type="ECO:0000256" key="12">
    <source>
        <dbReference type="SAM" id="MobiDB-lite"/>
    </source>
</evidence>
<evidence type="ECO:0000256" key="7">
    <source>
        <dbReference type="ARBA" id="ARBA00038437"/>
    </source>
</evidence>
<evidence type="ECO:0000256" key="5">
    <source>
        <dbReference type="ARBA" id="ARBA00022806"/>
    </source>
</evidence>
<dbReference type="InterPro" id="IPR001650">
    <property type="entry name" value="Helicase_C-like"/>
</dbReference>
<feature type="compositionally biased region" description="Basic and acidic residues" evidence="12">
    <location>
        <begin position="397"/>
        <end position="451"/>
    </location>
</feature>
<dbReference type="Pfam" id="PF00270">
    <property type="entry name" value="DEAD"/>
    <property type="match status" value="1"/>
</dbReference>
<gene>
    <name evidence="16" type="primary">cshA</name>
    <name evidence="16" type="ORF">WYH_00180</name>
</gene>
<dbReference type="InterPro" id="IPR011545">
    <property type="entry name" value="DEAD/DEAH_box_helicase_dom"/>
</dbReference>
<comment type="similarity">
    <text evidence="7 11">Belongs to the DEAD box helicase family.</text>
</comment>
<dbReference type="Gene3D" id="3.40.50.300">
    <property type="entry name" value="P-loop containing nucleotide triphosphate hydrolases"/>
    <property type="match status" value="2"/>
</dbReference>
<dbReference type="CDD" id="cd18787">
    <property type="entry name" value="SF2_C_DEAD"/>
    <property type="match status" value="1"/>
</dbReference>
<keyword evidence="6 11" id="KW-0067">ATP-binding</keyword>
<dbReference type="GO" id="GO:0042255">
    <property type="term" value="P:ribosome assembly"/>
    <property type="evidence" value="ECO:0007669"/>
    <property type="project" value="UniProtKB-ARBA"/>
</dbReference>
<dbReference type="KEGG" id="aay:WYH_00180"/>
<dbReference type="STRING" id="1267766.WYH_00180"/>
<dbReference type="InterPro" id="IPR014014">
    <property type="entry name" value="RNA_helicase_DEAD_Q_motif"/>
</dbReference>
<accession>A0A0F7KQZ5</accession>
<dbReference type="SMART" id="SM00490">
    <property type="entry name" value="HELICc"/>
    <property type="match status" value="1"/>
</dbReference>
<dbReference type="GO" id="GO:0003724">
    <property type="term" value="F:RNA helicase activity"/>
    <property type="evidence" value="ECO:0007669"/>
    <property type="project" value="UniProtKB-EC"/>
</dbReference>
<dbReference type="InterPro" id="IPR027417">
    <property type="entry name" value="P-loop_NTPase"/>
</dbReference>
<dbReference type="SUPFAM" id="SSF52540">
    <property type="entry name" value="P-loop containing nucleoside triphosphate hydrolases"/>
    <property type="match status" value="1"/>
</dbReference>
<evidence type="ECO:0000259" key="14">
    <source>
        <dbReference type="PROSITE" id="PS51194"/>
    </source>
</evidence>
<dbReference type="InterPro" id="IPR000629">
    <property type="entry name" value="RNA-helicase_DEAD-box_CS"/>
</dbReference>
<dbReference type="PROSITE" id="PS51192">
    <property type="entry name" value="HELICASE_ATP_BIND_1"/>
    <property type="match status" value="1"/>
</dbReference>
<evidence type="ECO:0000259" key="13">
    <source>
        <dbReference type="PROSITE" id="PS51192"/>
    </source>
</evidence>
<evidence type="ECO:0000256" key="2">
    <source>
        <dbReference type="ARBA" id="ARBA00022490"/>
    </source>
</evidence>
<keyword evidence="3 11" id="KW-0547">Nucleotide-binding</keyword>
<dbReference type="CDD" id="cd00268">
    <property type="entry name" value="DEADc"/>
    <property type="match status" value="1"/>
</dbReference>
<evidence type="ECO:0000256" key="1">
    <source>
        <dbReference type="ARBA" id="ARBA00012552"/>
    </source>
</evidence>
<evidence type="ECO:0000256" key="11">
    <source>
        <dbReference type="RuleBase" id="RU000492"/>
    </source>
</evidence>
<comment type="catalytic activity">
    <reaction evidence="8">
        <text>ATP + H2O = ADP + phosphate + H(+)</text>
        <dbReference type="Rhea" id="RHEA:13065"/>
        <dbReference type="ChEBI" id="CHEBI:15377"/>
        <dbReference type="ChEBI" id="CHEBI:15378"/>
        <dbReference type="ChEBI" id="CHEBI:30616"/>
        <dbReference type="ChEBI" id="CHEBI:43474"/>
        <dbReference type="ChEBI" id="CHEBI:456216"/>
        <dbReference type="EC" id="3.6.4.13"/>
    </reaction>
</comment>
<feature type="short sequence motif" description="Q motif" evidence="10">
    <location>
        <begin position="25"/>
        <end position="53"/>
    </location>
</feature>
<dbReference type="InterPro" id="IPR044742">
    <property type="entry name" value="DEAD/DEAH_RhlB"/>
</dbReference>
<name>A0A0F7KQZ5_9SPHN</name>
<dbReference type="PANTHER" id="PTHR47959:SF13">
    <property type="entry name" value="ATP-DEPENDENT RNA HELICASE RHLE"/>
    <property type="match status" value="1"/>
</dbReference>
<keyword evidence="4 11" id="KW-0378">Hydrolase</keyword>
<keyword evidence="2" id="KW-0963">Cytoplasm</keyword>
<proteinExistence type="inferred from homology"/>
<dbReference type="GO" id="GO:0005829">
    <property type="term" value="C:cytosol"/>
    <property type="evidence" value="ECO:0007669"/>
    <property type="project" value="TreeGrafter"/>
</dbReference>
<dbReference type="GO" id="GO:0016887">
    <property type="term" value="F:ATP hydrolysis activity"/>
    <property type="evidence" value="ECO:0007669"/>
    <property type="project" value="RHEA"/>
</dbReference>
<evidence type="ECO:0000256" key="9">
    <source>
        <dbReference type="ARBA" id="ARBA00074363"/>
    </source>
</evidence>
<evidence type="ECO:0000256" key="10">
    <source>
        <dbReference type="PROSITE-ProRule" id="PRU00552"/>
    </source>
</evidence>